<name>A0ABV2KP10_9HYPH</name>
<dbReference type="EMBL" id="JBEPMN010000015">
    <property type="protein sequence ID" value="MET3662825.1"/>
    <property type="molecule type" value="Genomic_DNA"/>
</dbReference>
<proteinExistence type="predicted"/>
<keyword evidence="2" id="KW-1185">Reference proteome</keyword>
<evidence type="ECO:0000313" key="2">
    <source>
        <dbReference type="Proteomes" id="UP001549143"/>
    </source>
</evidence>
<sequence>MTASSSSTVRTVDRGCFGPVGRSATEVRFFHFATVFWLIP</sequence>
<dbReference type="Proteomes" id="UP001549143">
    <property type="component" value="Unassembled WGS sequence"/>
</dbReference>
<gene>
    <name evidence="1" type="ORF">ABID44_003176</name>
</gene>
<comment type="caution">
    <text evidence="1">The sequence shown here is derived from an EMBL/GenBank/DDBJ whole genome shotgun (WGS) entry which is preliminary data.</text>
</comment>
<protein>
    <submittedName>
        <fullName evidence="1">Uncharacterized protein</fullName>
    </submittedName>
</protein>
<organism evidence="1 2">
    <name type="scientific">Aquamicrobium ahrensii</name>
    <dbReference type="NCBI Taxonomy" id="469551"/>
    <lineage>
        <taxon>Bacteria</taxon>
        <taxon>Pseudomonadati</taxon>
        <taxon>Pseudomonadota</taxon>
        <taxon>Alphaproteobacteria</taxon>
        <taxon>Hyphomicrobiales</taxon>
        <taxon>Phyllobacteriaceae</taxon>
        <taxon>Aquamicrobium</taxon>
    </lineage>
</organism>
<evidence type="ECO:0000313" key="1">
    <source>
        <dbReference type="EMBL" id="MET3662825.1"/>
    </source>
</evidence>
<accession>A0ABV2KP10</accession>
<reference evidence="1 2" key="1">
    <citation type="submission" date="2024-06" db="EMBL/GenBank/DDBJ databases">
        <title>Genomic Encyclopedia of Type Strains, Phase IV (KMG-IV): sequencing the most valuable type-strain genomes for metagenomic binning, comparative biology and taxonomic classification.</title>
        <authorList>
            <person name="Goeker M."/>
        </authorList>
    </citation>
    <scope>NUCLEOTIDE SEQUENCE [LARGE SCALE GENOMIC DNA]</scope>
    <source>
        <strain evidence="1 2">DSM 19730</strain>
    </source>
</reference>